<dbReference type="PANTHER" id="PTHR33362:SF2">
    <property type="entry name" value="TRAP TRANSPORTER LARGE PERMEASE PROTEIN"/>
    <property type="match status" value="1"/>
</dbReference>
<keyword evidence="5 9" id="KW-0812">Transmembrane</keyword>
<keyword evidence="12" id="KW-0614">Plasmid</keyword>
<evidence type="ECO:0000313" key="12">
    <source>
        <dbReference type="EMBL" id="QKK20468.1"/>
    </source>
</evidence>
<feature type="transmembrane region" description="Helical" evidence="9">
    <location>
        <begin position="506"/>
        <end position="526"/>
    </location>
</feature>
<gene>
    <name evidence="12" type="ORF">FFM53_029245</name>
</gene>
<reference evidence="12 13" key="1">
    <citation type="submission" date="2020-05" db="EMBL/GenBank/DDBJ databases">
        <title>Genome sequences of pea root nodulating Rhizobium spp.</title>
        <authorList>
            <person name="Rahi P."/>
        </authorList>
    </citation>
    <scope>NUCLEOTIDE SEQUENCE [LARGE SCALE GENOMIC DNA]</scope>
    <source>
        <strain evidence="13">JKLM 12A2</strain>
        <plasmid evidence="12 13">pPR12A201</plasmid>
    </source>
</reference>
<evidence type="ECO:0000256" key="8">
    <source>
        <dbReference type="RuleBase" id="RU369079"/>
    </source>
</evidence>
<feature type="transmembrane region" description="Helical" evidence="9">
    <location>
        <begin position="381"/>
        <end position="398"/>
    </location>
</feature>
<organism evidence="12 13">
    <name type="scientific">Rhizobium indicum</name>
    <dbReference type="NCBI Taxonomy" id="2583231"/>
    <lineage>
        <taxon>Bacteria</taxon>
        <taxon>Pseudomonadati</taxon>
        <taxon>Pseudomonadota</taxon>
        <taxon>Alphaproteobacteria</taxon>
        <taxon>Hyphomicrobiales</taxon>
        <taxon>Rhizobiaceae</taxon>
        <taxon>Rhizobium/Agrobacterium group</taxon>
        <taxon>Rhizobium</taxon>
    </lineage>
</organism>
<name>A0ABX6PPB5_9HYPH</name>
<evidence type="ECO:0000256" key="3">
    <source>
        <dbReference type="ARBA" id="ARBA00022475"/>
    </source>
</evidence>
<evidence type="ECO:0000259" key="11">
    <source>
        <dbReference type="Pfam" id="PF06808"/>
    </source>
</evidence>
<dbReference type="Pfam" id="PF06808">
    <property type="entry name" value="DctM"/>
    <property type="match status" value="1"/>
</dbReference>
<feature type="transmembrane region" description="Helical" evidence="9">
    <location>
        <begin position="174"/>
        <end position="193"/>
    </location>
</feature>
<keyword evidence="6 9" id="KW-1133">Transmembrane helix</keyword>
<evidence type="ECO:0000259" key="10">
    <source>
        <dbReference type="Pfam" id="PF04290"/>
    </source>
</evidence>
<sequence length="628" mass="66392">MTVNAAPALETGTHGEEILMPAPRWLGYLDTVAIAILNISLIAQVLLIFSSTVLRSYTNSPMIVGAAETAHPFLVTISFLGGAVSYSRGNFVAITFLSDRMPLWLRPFLAALVEWTVILVTALVGYYSIPLVISNVEETTIVLGISYVWMTVPITLGCGLFILHAAVRLSRLPVPAIIAAAFIPALAVALFLLSQDALGQNVHALYVTLAGMFLLQLILGIPIGFILATTGIVCVLSSQSADMVAVVMNAQRGSDGFILLALPFFIFAGFIMDRADIGSRIVNLIVALIGHVRGGLLQVMVVGCYLGSCISGSKAADMAMIGIPMSKQLEEEGYPAPERAAVLAAAAAMSESVPPSIALILIGSATGISTGALFIAGVLPAATLAIFQMLLIRVRASMFGWKPRPRAPMSRVISTGRSAFFPLLLPVILIGGIVGGLGTPTEVSTFAVLYGLLLGLLYRKFTPASLWQTMTNASMLNGMVFFTVSMATVFSWALTLEGVTASLADFVSHFGPTGFLLSVIVIFVLVGAVLESFVTIIILAPLLMPVAMSLHVDPLHYGIVMAEAFGIGVVLPPIGIALYVACKITGARVEPTSRILLWYLSVLVIGLLVLVAFPSITTILPSLFNVKG</sequence>
<dbReference type="InterPro" id="IPR055348">
    <property type="entry name" value="DctQ"/>
</dbReference>
<comment type="subcellular location">
    <subcellularLocation>
        <location evidence="1 8">Cell inner membrane</location>
        <topology evidence="1 8">Multi-pass membrane protein</topology>
    </subcellularLocation>
</comment>
<keyword evidence="7 9" id="KW-0472">Membrane</keyword>
<keyword evidence="3" id="KW-1003">Cell membrane</keyword>
<evidence type="ECO:0000256" key="1">
    <source>
        <dbReference type="ARBA" id="ARBA00004429"/>
    </source>
</evidence>
<protein>
    <submittedName>
        <fullName evidence="12">TRAP transporter large permease subunit</fullName>
    </submittedName>
</protein>
<feature type="transmembrane region" description="Helical" evidence="9">
    <location>
        <begin position="564"/>
        <end position="584"/>
    </location>
</feature>
<evidence type="ECO:0000256" key="6">
    <source>
        <dbReference type="ARBA" id="ARBA00022989"/>
    </source>
</evidence>
<dbReference type="InterPro" id="IPR010656">
    <property type="entry name" value="DctM"/>
</dbReference>
<feature type="transmembrane region" description="Helical" evidence="9">
    <location>
        <begin position="419"/>
        <end position="437"/>
    </location>
</feature>
<geneLocation type="plasmid" evidence="12 13">
    <name>pPR12A201</name>
</geneLocation>
<feature type="transmembrane region" description="Helical" evidence="9">
    <location>
        <begin position="108"/>
        <end position="129"/>
    </location>
</feature>
<dbReference type="Pfam" id="PF04290">
    <property type="entry name" value="DctQ"/>
    <property type="match status" value="1"/>
</dbReference>
<feature type="domain" description="Tripartite ATP-independent periplasmic transporters DctQ component" evidence="10">
    <location>
        <begin position="45"/>
        <end position="171"/>
    </location>
</feature>
<evidence type="ECO:0000256" key="2">
    <source>
        <dbReference type="ARBA" id="ARBA00022448"/>
    </source>
</evidence>
<dbReference type="NCBIfam" id="TIGR00786">
    <property type="entry name" value="dctM"/>
    <property type="match status" value="1"/>
</dbReference>
<evidence type="ECO:0000256" key="5">
    <source>
        <dbReference type="ARBA" id="ARBA00022692"/>
    </source>
</evidence>
<feature type="domain" description="TRAP C4-dicarboxylate transport system permease DctM subunit" evidence="11">
    <location>
        <begin position="211"/>
        <end position="615"/>
    </location>
</feature>
<dbReference type="RefSeq" id="WP_173883677.1">
    <property type="nucleotide sequence ID" value="NZ_CP054022.1"/>
</dbReference>
<evidence type="ECO:0000256" key="4">
    <source>
        <dbReference type="ARBA" id="ARBA00022519"/>
    </source>
</evidence>
<dbReference type="InterPro" id="IPR004681">
    <property type="entry name" value="TRAP_DctM"/>
</dbReference>
<dbReference type="Proteomes" id="UP000305673">
    <property type="component" value="Plasmid pPR12A201"/>
</dbReference>
<feature type="transmembrane region" description="Helical" evidence="9">
    <location>
        <begin position="596"/>
        <end position="620"/>
    </location>
</feature>
<comment type="function">
    <text evidence="8">Part of the tripartite ATP-independent periplasmic (TRAP) transport system.</text>
</comment>
<feature type="transmembrane region" description="Helical" evidence="9">
    <location>
        <begin position="281"/>
        <end position="306"/>
    </location>
</feature>
<evidence type="ECO:0000256" key="9">
    <source>
        <dbReference type="SAM" id="Phobius"/>
    </source>
</evidence>
<keyword evidence="4 8" id="KW-0997">Cell inner membrane</keyword>
<feature type="transmembrane region" description="Helical" evidence="9">
    <location>
        <begin position="213"/>
        <end position="236"/>
    </location>
</feature>
<feature type="transmembrane region" description="Helical" evidence="9">
    <location>
        <begin position="141"/>
        <end position="162"/>
    </location>
</feature>
<feature type="transmembrane region" description="Helical" evidence="9">
    <location>
        <begin position="443"/>
        <end position="461"/>
    </location>
</feature>
<feature type="transmembrane region" description="Helical" evidence="9">
    <location>
        <begin position="69"/>
        <end position="87"/>
    </location>
</feature>
<evidence type="ECO:0000313" key="13">
    <source>
        <dbReference type="Proteomes" id="UP000305673"/>
    </source>
</evidence>
<proteinExistence type="predicted"/>
<evidence type="ECO:0000256" key="7">
    <source>
        <dbReference type="ARBA" id="ARBA00023136"/>
    </source>
</evidence>
<keyword evidence="13" id="KW-1185">Reference proteome</keyword>
<feature type="transmembrane region" description="Helical" evidence="9">
    <location>
        <begin position="257"/>
        <end position="275"/>
    </location>
</feature>
<dbReference type="PANTHER" id="PTHR33362">
    <property type="entry name" value="SIALIC ACID TRAP TRANSPORTER PERMEASE PROTEIN SIAT-RELATED"/>
    <property type="match status" value="1"/>
</dbReference>
<accession>A0ABX6PPB5</accession>
<dbReference type="EMBL" id="CP054022">
    <property type="protein sequence ID" value="QKK20468.1"/>
    <property type="molecule type" value="Genomic_DNA"/>
</dbReference>
<feature type="transmembrane region" description="Helical" evidence="9">
    <location>
        <begin position="25"/>
        <end position="49"/>
    </location>
</feature>
<feature type="transmembrane region" description="Helical" evidence="9">
    <location>
        <begin position="473"/>
        <end position="494"/>
    </location>
</feature>
<keyword evidence="2 8" id="KW-0813">Transport</keyword>
<feature type="transmembrane region" description="Helical" evidence="9">
    <location>
        <begin position="533"/>
        <end position="552"/>
    </location>
</feature>